<feature type="transmembrane region" description="Helical" evidence="1">
    <location>
        <begin position="123"/>
        <end position="143"/>
    </location>
</feature>
<dbReference type="EMBL" id="CP102774">
    <property type="protein sequence ID" value="UZF88137.1"/>
    <property type="molecule type" value="Genomic_DNA"/>
</dbReference>
<accession>A0A9E8CLN4</accession>
<feature type="transmembrane region" description="Helical" evidence="1">
    <location>
        <begin position="21"/>
        <end position="40"/>
    </location>
</feature>
<keyword evidence="1" id="KW-0472">Membrane</keyword>
<keyword evidence="1" id="KW-1133">Transmembrane helix</keyword>
<reference evidence="2" key="1">
    <citation type="submission" date="2022-08" db="EMBL/GenBank/DDBJ databases">
        <title>Complete Genome Sequences of 2 Bosea sp. soil isolates.</title>
        <authorList>
            <person name="Alvarez Arevalo M."/>
            <person name="Sterndorff E.B."/>
            <person name="Faurdal D."/>
            <person name="Joergensen T.S."/>
            <person name="Weber T."/>
        </authorList>
    </citation>
    <scope>NUCLEOTIDE SEQUENCE</scope>
    <source>
        <strain evidence="2">NBC_00436</strain>
    </source>
</reference>
<keyword evidence="1" id="KW-0812">Transmembrane</keyword>
<evidence type="ECO:0000256" key="1">
    <source>
        <dbReference type="SAM" id="Phobius"/>
    </source>
</evidence>
<proteinExistence type="predicted"/>
<protein>
    <submittedName>
        <fullName evidence="2">Uncharacterized protein</fullName>
    </submittedName>
</protein>
<evidence type="ECO:0000313" key="2">
    <source>
        <dbReference type="EMBL" id="UZF88137.1"/>
    </source>
</evidence>
<feature type="transmembrane region" description="Helical" evidence="1">
    <location>
        <begin position="60"/>
        <end position="80"/>
    </location>
</feature>
<sequence length="145" mass="15542">MHHMLRCAITLRNHIAAQNPFFPALALSSSFATMLASHAAHRGETMPGLLKMVGLPDMPMLSVVLVITMIVLGAMMFGWFADLLLGDGGFGVMINTGILLVGAFTGAWLWHRYGIPTRFQAEAVRAAIATGSGLLLLITLAVIRP</sequence>
<name>A0A9E8CLN4_9HYPH</name>
<organism evidence="2">
    <name type="scientific">Bosea sp. NBC_00436</name>
    <dbReference type="NCBI Taxonomy" id="2969620"/>
    <lineage>
        <taxon>Bacteria</taxon>
        <taxon>Pseudomonadati</taxon>
        <taxon>Pseudomonadota</taxon>
        <taxon>Alphaproteobacteria</taxon>
        <taxon>Hyphomicrobiales</taxon>
        <taxon>Boseaceae</taxon>
        <taxon>Bosea</taxon>
    </lineage>
</organism>
<gene>
    <name evidence="2" type="ORF">NWE54_04935</name>
</gene>
<dbReference type="AlphaFoldDB" id="A0A9E8CLN4"/>
<feature type="transmembrane region" description="Helical" evidence="1">
    <location>
        <begin position="92"/>
        <end position="111"/>
    </location>
</feature>